<keyword evidence="1" id="KW-1133">Transmembrane helix</keyword>
<organism evidence="3 4">
    <name type="scientific">Globodera rostochiensis</name>
    <name type="common">Golden nematode worm</name>
    <name type="synonym">Heterodera rostochiensis</name>
    <dbReference type="NCBI Taxonomy" id="31243"/>
    <lineage>
        <taxon>Eukaryota</taxon>
        <taxon>Metazoa</taxon>
        <taxon>Ecdysozoa</taxon>
        <taxon>Nematoda</taxon>
        <taxon>Chromadorea</taxon>
        <taxon>Rhabditida</taxon>
        <taxon>Tylenchina</taxon>
        <taxon>Tylenchomorpha</taxon>
        <taxon>Tylenchoidea</taxon>
        <taxon>Heteroderidae</taxon>
        <taxon>Heteroderinae</taxon>
        <taxon>Globodera</taxon>
    </lineage>
</organism>
<accession>A0A914I9F0</accession>
<feature type="signal peptide" evidence="2">
    <location>
        <begin position="1"/>
        <end position="19"/>
    </location>
</feature>
<keyword evidence="1" id="KW-0812">Transmembrane</keyword>
<keyword evidence="1" id="KW-0472">Membrane</keyword>
<proteinExistence type="predicted"/>
<sequence length="103" mass="11551">MFRHLFLFCVFAILPAKLSNLTFDRMIRRQSQNVSPAAESVPPTSPKVRSIEFEPSQLPSPLSSNRQFIFAVLLIVLFGLALFVWPCVAIALCCIVERRASIA</sequence>
<feature type="chain" id="PRO_5037954223" evidence="2">
    <location>
        <begin position="20"/>
        <end position="103"/>
    </location>
</feature>
<evidence type="ECO:0000256" key="1">
    <source>
        <dbReference type="SAM" id="Phobius"/>
    </source>
</evidence>
<feature type="transmembrane region" description="Helical" evidence="1">
    <location>
        <begin position="68"/>
        <end position="96"/>
    </location>
</feature>
<evidence type="ECO:0000313" key="4">
    <source>
        <dbReference type="WBParaSite" id="Gr19_v10_g8120.t1"/>
    </source>
</evidence>
<name>A0A914I9F0_GLORO</name>
<dbReference type="Proteomes" id="UP000887572">
    <property type="component" value="Unplaced"/>
</dbReference>
<keyword evidence="2" id="KW-0732">Signal</keyword>
<evidence type="ECO:0000313" key="3">
    <source>
        <dbReference type="Proteomes" id="UP000887572"/>
    </source>
</evidence>
<reference evidence="4" key="1">
    <citation type="submission" date="2022-11" db="UniProtKB">
        <authorList>
            <consortium name="WormBaseParasite"/>
        </authorList>
    </citation>
    <scope>IDENTIFICATION</scope>
</reference>
<protein>
    <submittedName>
        <fullName evidence="4">Transmembrane protein</fullName>
    </submittedName>
</protein>
<evidence type="ECO:0000256" key="2">
    <source>
        <dbReference type="SAM" id="SignalP"/>
    </source>
</evidence>
<dbReference type="AlphaFoldDB" id="A0A914I9F0"/>
<dbReference type="WBParaSite" id="Gr19_v10_g8120.t1">
    <property type="protein sequence ID" value="Gr19_v10_g8120.t1"/>
    <property type="gene ID" value="Gr19_v10_g8120"/>
</dbReference>
<keyword evidence="3" id="KW-1185">Reference proteome</keyword>